<sequence>MVSAASAQSGGAAHNYRLLVLLCLAFAPHSLAAKEFLKNESKVTPVESRLKHAEDSLINRDQLELVMEYLQDAVDQANTQKADQMQTLTVGAKEFDTKWKILYPQLERFLMDPDSSSPLHDLLKFSKPLLEKLRLYINLKRKSFTAEVEDMERELEDILKKSGFQEHLHTEL</sequence>
<dbReference type="Proteomes" id="UP000646548">
    <property type="component" value="Unassembled WGS sequence"/>
</dbReference>
<proteinExistence type="predicted"/>
<organism evidence="2 3">
    <name type="scientific">Oryzias melastigma</name>
    <name type="common">Marine medaka</name>
    <dbReference type="NCBI Taxonomy" id="30732"/>
    <lineage>
        <taxon>Eukaryota</taxon>
        <taxon>Metazoa</taxon>
        <taxon>Chordata</taxon>
        <taxon>Craniata</taxon>
        <taxon>Vertebrata</taxon>
        <taxon>Euteleostomi</taxon>
        <taxon>Actinopterygii</taxon>
        <taxon>Neopterygii</taxon>
        <taxon>Teleostei</taxon>
        <taxon>Neoteleostei</taxon>
        <taxon>Acanthomorphata</taxon>
        <taxon>Ovalentaria</taxon>
        <taxon>Atherinomorphae</taxon>
        <taxon>Beloniformes</taxon>
        <taxon>Adrianichthyidae</taxon>
        <taxon>Oryziinae</taxon>
        <taxon>Oryzias</taxon>
    </lineage>
</organism>
<keyword evidence="1" id="KW-0732">Signal</keyword>
<feature type="signal peptide" evidence="1">
    <location>
        <begin position="1"/>
        <end position="32"/>
    </location>
</feature>
<comment type="caution">
    <text evidence="2">The sequence shown here is derived from an EMBL/GenBank/DDBJ whole genome shotgun (WGS) entry which is preliminary data.</text>
</comment>
<protein>
    <submittedName>
        <fullName evidence="2">Uncharacterized protein</fullName>
    </submittedName>
</protein>
<evidence type="ECO:0000313" key="2">
    <source>
        <dbReference type="EMBL" id="KAF6726931.1"/>
    </source>
</evidence>
<reference evidence="2" key="1">
    <citation type="journal article" name="BMC Genomics">
        <title>Long-read sequencing and de novo genome assembly of marine medaka (Oryzias melastigma).</title>
        <authorList>
            <person name="Liang P."/>
            <person name="Saqib H.S.A."/>
            <person name="Ni X."/>
            <person name="Shen Y."/>
        </authorList>
    </citation>
    <scope>NUCLEOTIDE SEQUENCE</scope>
    <source>
        <strain evidence="2">Bigg-433</strain>
    </source>
</reference>
<dbReference type="AlphaFoldDB" id="A0A834FAD7"/>
<accession>A0A834FAD7</accession>
<name>A0A834FAD7_ORYME</name>
<feature type="chain" id="PRO_5032586023" evidence="1">
    <location>
        <begin position="33"/>
        <end position="172"/>
    </location>
</feature>
<dbReference type="EMBL" id="WKFB01000317">
    <property type="protein sequence ID" value="KAF6726931.1"/>
    <property type="molecule type" value="Genomic_DNA"/>
</dbReference>
<evidence type="ECO:0000256" key="1">
    <source>
        <dbReference type="SAM" id="SignalP"/>
    </source>
</evidence>
<gene>
    <name evidence="2" type="ORF">FQA47_002496</name>
</gene>
<evidence type="ECO:0000313" key="3">
    <source>
        <dbReference type="Proteomes" id="UP000646548"/>
    </source>
</evidence>